<name>A0A8H4RQW9_9HELO</name>
<keyword evidence="3" id="KW-0949">S-adenosyl-L-methionine</keyword>
<evidence type="ECO:0000256" key="1">
    <source>
        <dbReference type="ARBA" id="ARBA00005179"/>
    </source>
</evidence>
<dbReference type="PANTHER" id="PTHR35897:SF1">
    <property type="entry name" value="METHYLTRANSFERASE AUSD"/>
    <property type="match status" value="1"/>
</dbReference>
<comment type="pathway">
    <text evidence="1">Secondary metabolite biosynthesis.</text>
</comment>
<comment type="similarity">
    <text evidence="4">Belongs to the class I-like SAM-binding methyltransferase superfamily.</text>
</comment>
<evidence type="ECO:0000256" key="4">
    <source>
        <dbReference type="ARBA" id="ARBA00038314"/>
    </source>
</evidence>
<dbReference type="PANTHER" id="PTHR35897">
    <property type="entry name" value="METHYLTRANSFERASE AUSD"/>
    <property type="match status" value="1"/>
</dbReference>
<evidence type="ECO:0000256" key="3">
    <source>
        <dbReference type="ARBA" id="ARBA00022691"/>
    </source>
</evidence>
<keyword evidence="6" id="KW-1185">Reference proteome</keyword>
<evidence type="ECO:0000256" key="2">
    <source>
        <dbReference type="ARBA" id="ARBA00022679"/>
    </source>
</evidence>
<reference evidence="5 6" key="1">
    <citation type="submission" date="2020-03" db="EMBL/GenBank/DDBJ databases">
        <title>Draft Genome Sequence of Cudoniella acicularis.</title>
        <authorList>
            <person name="Buettner E."/>
            <person name="Kellner H."/>
        </authorList>
    </citation>
    <scope>NUCLEOTIDE SEQUENCE [LARGE SCALE GENOMIC DNA]</scope>
    <source>
        <strain evidence="5 6">DSM 108380</strain>
    </source>
</reference>
<gene>
    <name evidence="5" type="ORF">G7Y89_g4373</name>
</gene>
<dbReference type="Gene3D" id="3.40.50.150">
    <property type="entry name" value="Vaccinia Virus protein VP39"/>
    <property type="match status" value="1"/>
</dbReference>
<dbReference type="GO" id="GO:0016740">
    <property type="term" value="F:transferase activity"/>
    <property type="evidence" value="ECO:0007669"/>
    <property type="project" value="UniProtKB-KW"/>
</dbReference>
<evidence type="ECO:0000313" key="5">
    <source>
        <dbReference type="EMBL" id="KAF4633751.1"/>
    </source>
</evidence>
<dbReference type="InterPro" id="IPR029063">
    <property type="entry name" value="SAM-dependent_MTases_sf"/>
</dbReference>
<evidence type="ECO:0000313" key="6">
    <source>
        <dbReference type="Proteomes" id="UP000566819"/>
    </source>
</evidence>
<proteinExistence type="inferred from homology"/>
<accession>A0A8H4RQW9</accession>
<comment type="caution">
    <text evidence="5">The sequence shown here is derived from an EMBL/GenBank/DDBJ whole genome shotgun (WGS) entry which is preliminary data.</text>
</comment>
<dbReference type="Proteomes" id="UP000566819">
    <property type="component" value="Unassembled WGS sequence"/>
</dbReference>
<dbReference type="InterPro" id="IPR051654">
    <property type="entry name" value="Meroterpenoid_MTases"/>
</dbReference>
<protein>
    <recommendedName>
        <fullName evidence="7">Methyltransferase domain-containing protein</fullName>
    </recommendedName>
</protein>
<evidence type="ECO:0008006" key="7">
    <source>
        <dbReference type="Google" id="ProtNLM"/>
    </source>
</evidence>
<sequence length="300" mass="34196">MADTNIVLDDKFSKELRWYYKSLDSHISPASRKLLEEYSHIPAVDVDSHIYKMRDILWSQAPYPCIGEFKFLTLNLPKHPLYTQVLTLLRETPHTKLLDLGCAVAQELRSLTHAGIPSSNLYGSDLNSSYLTTSYALFNDAETFKGTLFPADIFSPELFTKEFKGWEGMFRVIHAGLFLHLFSWEQQIEVCSRIIKMLSPEKGSIFLGEMVGCQGSNGHARGRGAKFWKVGTQEMKNFLHDEVTFPKMWEEVAEKMGTVGGWKVESKLKVRGEDVRAEKEKTSFFAGEGIGWFTFSVERV</sequence>
<dbReference type="EMBL" id="JAAMPI010000235">
    <property type="protein sequence ID" value="KAF4633751.1"/>
    <property type="molecule type" value="Genomic_DNA"/>
</dbReference>
<keyword evidence="2" id="KW-0808">Transferase</keyword>
<dbReference type="SUPFAM" id="SSF53335">
    <property type="entry name" value="S-adenosyl-L-methionine-dependent methyltransferases"/>
    <property type="match status" value="1"/>
</dbReference>
<organism evidence="5 6">
    <name type="scientific">Cudoniella acicularis</name>
    <dbReference type="NCBI Taxonomy" id="354080"/>
    <lineage>
        <taxon>Eukaryota</taxon>
        <taxon>Fungi</taxon>
        <taxon>Dikarya</taxon>
        <taxon>Ascomycota</taxon>
        <taxon>Pezizomycotina</taxon>
        <taxon>Leotiomycetes</taxon>
        <taxon>Helotiales</taxon>
        <taxon>Tricladiaceae</taxon>
        <taxon>Cudoniella</taxon>
    </lineage>
</organism>
<dbReference type="OrthoDB" id="2094832at2759"/>
<dbReference type="AlphaFoldDB" id="A0A8H4RQW9"/>